<dbReference type="PANTHER" id="PTHR43840:SF15">
    <property type="entry name" value="MITOCHONDRIAL METAL TRANSPORTER 1-RELATED"/>
    <property type="match status" value="1"/>
</dbReference>
<dbReference type="Proteomes" id="UP000822688">
    <property type="component" value="Chromosome 11"/>
</dbReference>
<evidence type="ECO:0008006" key="11">
    <source>
        <dbReference type="Google" id="ProtNLM"/>
    </source>
</evidence>
<proteinExistence type="predicted"/>
<dbReference type="Gene3D" id="1.20.1510.10">
    <property type="entry name" value="Cation efflux protein transmembrane domain"/>
    <property type="match status" value="1"/>
</dbReference>
<feature type="domain" description="Cation efflux protein transmembrane" evidence="7">
    <location>
        <begin position="3"/>
        <end position="175"/>
    </location>
</feature>
<dbReference type="FunFam" id="3.30.70.1350:FF:000008">
    <property type="entry name" value="Metal tolerance protein C1"/>
    <property type="match status" value="1"/>
</dbReference>
<keyword evidence="5" id="KW-0472">Membrane</keyword>
<keyword evidence="4" id="KW-1133">Transmembrane helix</keyword>
<dbReference type="EMBL" id="CM026432">
    <property type="protein sequence ID" value="KAG0557841.1"/>
    <property type="molecule type" value="Genomic_DNA"/>
</dbReference>
<dbReference type="InterPro" id="IPR027469">
    <property type="entry name" value="Cation_efflux_TMD_sf"/>
</dbReference>
<organism evidence="9 10">
    <name type="scientific">Ceratodon purpureus</name>
    <name type="common">Fire moss</name>
    <name type="synonym">Dicranum purpureum</name>
    <dbReference type="NCBI Taxonomy" id="3225"/>
    <lineage>
        <taxon>Eukaryota</taxon>
        <taxon>Viridiplantae</taxon>
        <taxon>Streptophyta</taxon>
        <taxon>Embryophyta</taxon>
        <taxon>Bryophyta</taxon>
        <taxon>Bryophytina</taxon>
        <taxon>Bryopsida</taxon>
        <taxon>Dicranidae</taxon>
        <taxon>Pseudoditrichales</taxon>
        <taxon>Ditrichaceae</taxon>
        <taxon>Ceratodon</taxon>
    </lineage>
</organism>
<dbReference type="Pfam" id="PF16916">
    <property type="entry name" value="ZT_dimer"/>
    <property type="match status" value="1"/>
</dbReference>
<dbReference type="PANTHER" id="PTHR43840">
    <property type="entry name" value="MITOCHONDRIAL METAL TRANSPORTER 1-RELATED"/>
    <property type="match status" value="1"/>
</dbReference>
<dbReference type="GO" id="GO:0016020">
    <property type="term" value="C:membrane"/>
    <property type="evidence" value="ECO:0007669"/>
    <property type="project" value="UniProtKB-SubCell"/>
</dbReference>
<dbReference type="AlphaFoldDB" id="A0A8T0GF01"/>
<evidence type="ECO:0000259" key="8">
    <source>
        <dbReference type="Pfam" id="PF16916"/>
    </source>
</evidence>
<feature type="compositionally biased region" description="Basic residues" evidence="6">
    <location>
        <begin position="307"/>
        <end position="324"/>
    </location>
</feature>
<dbReference type="GO" id="GO:0008324">
    <property type="term" value="F:monoatomic cation transmembrane transporter activity"/>
    <property type="evidence" value="ECO:0007669"/>
    <property type="project" value="InterPro"/>
</dbReference>
<dbReference type="SUPFAM" id="SSF160240">
    <property type="entry name" value="Cation efflux protein cytoplasmic domain-like"/>
    <property type="match status" value="2"/>
</dbReference>
<name>A0A8T0GF01_CERPU</name>
<protein>
    <recommendedName>
        <fullName evidence="11">Cation efflux protein cytoplasmic domain-containing protein</fullName>
    </recommendedName>
</protein>
<dbReference type="NCBIfam" id="TIGR01297">
    <property type="entry name" value="CDF"/>
    <property type="match status" value="1"/>
</dbReference>
<evidence type="ECO:0000256" key="3">
    <source>
        <dbReference type="ARBA" id="ARBA00022692"/>
    </source>
</evidence>
<dbReference type="InterPro" id="IPR002524">
    <property type="entry name" value="Cation_efflux"/>
</dbReference>
<reference evidence="9 10" key="1">
    <citation type="submission" date="2020-06" db="EMBL/GenBank/DDBJ databases">
        <title>WGS assembly of Ceratodon purpureus strain R40.</title>
        <authorList>
            <person name="Carey S.B."/>
            <person name="Jenkins J."/>
            <person name="Shu S."/>
            <person name="Lovell J.T."/>
            <person name="Sreedasyam A."/>
            <person name="Maumus F."/>
            <person name="Tiley G.P."/>
            <person name="Fernandez-Pozo N."/>
            <person name="Barry K."/>
            <person name="Chen C."/>
            <person name="Wang M."/>
            <person name="Lipzen A."/>
            <person name="Daum C."/>
            <person name="Saski C.A."/>
            <person name="Payton A.C."/>
            <person name="Mcbreen J.C."/>
            <person name="Conrad R.E."/>
            <person name="Kollar L.M."/>
            <person name="Olsson S."/>
            <person name="Huttunen S."/>
            <person name="Landis J.B."/>
            <person name="Wickett N.J."/>
            <person name="Johnson M.G."/>
            <person name="Rensing S.A."/>
            <person name="Grimwood J."/>
            <person name="Schmutz J."/>
            <person name="Mcdaniel S.F."/>
        </authorList>
    </citation>
    <scope>NUCLEOTIDE SEQUENCE [LARGE SCALE GENOMIC DNA]</scope>
    <source>
        <strain evidence="9 10">R40</strain>
    </source>
</reference>
<evidence type="ECO:0000256" key="2">
    <source>
        <dbReference type="ARBA" id="ARBA00022448"/>
    </source>
</evidence>
<dbReference type="InterPro" id="IPR050291">
    <property type="entry name" value="CDF_Transporter"/>
</dbReference>
<evidence type="ECO:0000313" key="9">
    <source>
        <dbReference type="EMBL" id="KAG0557841.1"/>
    </source>
</evidence>
<evidence type="ECO:0000256" key="4">
    <source>
        <dbReference type="ARBA" id="ARBA00022989"/>
    </source>
</evidence>
<feature type="compositionally biased region" description="Basic and acidic residues" evidence="6">
    <location>
        <begin position="279"/>
        <end position="290"/>
    </location>
</feature>
<keyword evidence="3" id="KW-0812">Transmembrane</keyword>
<dbReference type="InterPro" id="IPR027470">
    <property type="entry name" value="Cation_efflux_CTD"/>
</dbReference>
<feature type="region of interest" description="Disordered" evidence="6">
    <location>
        <begin position="279"/>
        <end position="374"/>
    </location>
</feature>
<evidence type="ECO:0000256" key="1">
    <source>
        <dbReference type="ARBA" id="ARBA00004141"/>
    </source>
</evidence>
<dbReference type="InterPro" id="IPR036837">
    <property type="entry name" value="Cation_efflux_CTD_sf"/>
</dbReference>
<dbReference type="Pfam" id="PF01545">
    <property type="entry name" value="Cation_efflux"/>
    <property type="match status" value="1"/>
</dbReference>
<dbReference type="Gene3D" id="3.30.70.1350">
    <property type="entry name" value="Cation efflux protein, cytoplasmic domain"/>
    <property type="match status" value="2"/>
</dbReference>
<gene>
    <name evidence="9" type="ORF">KC19_11G161000</name>
</gene>
<sequence>MSHGKIETMGAMGISTLLLVTGGGIAWTAIDVLQVLIPDMFNAEGAIVKATVDTVVHQEVHSHGHNHEHGFVGHKHVFDTEHMEVALFAAIVGIGAKEGLYWITKAAGEKSGSALLKATAWHHRGDSVSTIVALVGVGGAMMGMPLLDPVAALLVSGMIVKAGLENGYQSMQELLDKGLPQSILAPIRKTVLQVDGVEGIHQLRGRRMGSTVHVDVHIEVDPWLSVSAAHNIGEAVRQQVRTHHPNVTESFIHIDPADGRPSLSVPGGMVLENLAEDKHPDEHHHDEHTHDHAHKHRHHGDHDTQHLHSHSHGHDHKHHHNNHSHGHEHDHDHDHGKNTSGEVKGKNERLRDLTRVGPKSELLGSGGTMSKDGRGVFHDTIDTLRQAEVERIVRYVLQANFSKVVKVRAVTCHFLQAKVVAEVGISLNPNLSIRDAMQHASDIETCLLQNVEDLAAVSVQLDLSSS</sequence>
<comment type="subcellular location">
    <subcellularLocation>
        <location evidence="1">Membrane</location>
        <topology evidence="1">Multi-pass membrane protein</topology>
    </subcellularLocation>
</comment>
<keyword evidence="10" id="KW-1185">Reference proteome</keyword>
<keyword evidence="2" id="KW-0813">Transport</keyword>
<evidence type="ECO:0000259" key="7">
    <source>
        <dbReference type="Pfam" id="PF01545"/>
    </source>
</evidence>
<comment type="caution">
    <text evidence="9">The sequence shown here is derived from an EMBL/GenBank/DDBJ whole genome shotgun (WGS) entry which is preliminary data.</text>
</comment>
<feature type="domain" description="Cation efflux protein cytoplasmic" evidence="8">
    <location>
        <begin position="180"/>
        <end position="256"/>
    </location>
</feature>
<accession>A0A8T0GF01</accession>
<dbReference type="SUPFAM" id="SSF161111">
    <property type="entry name" value="Cation efflux protein transmembrane domain-like"/>
    <property type="match status" value="1"/>
</dbReference>
<evidence type="ECO:0000256" key="6">
    <source>
        <dbReference type="SAM" id="MobiDB-lite"/>
    </source>
</evidence>
<dbReference type="InterPro" id="IPR058533">
    <property type="entry name" value="Cation_efflux_TM"/>
</dbReference>
<evidence type="ECO:0000313" key="10">
    <source>
        <dbReference type="Proteomes" id="UP000822688"/>
    </source>
</evidence>
<feature type="compositionally biased region" description="Basic and acidic residues" evidence="6">
    <location>
        <begin position="325"/>
        <end position="354"/>
    </location>
</feature>
<evidence type="ECO:0000256" key="5">
    <source>
        <dbReference type="ARBA" id="ARBA00023136"/>
    </source>
</evidence>